<dbReference type="AlphaFoldDB" id="A0A645CMK7"/>
<comment type="caution">
    <text evidence="1">The sequence shown here is derived from an EMBL/GenBank/DDBJ whole genome shotgun (WGS) entry which is preliminary data.</text>
</comment>
<accession>A0A645CMK7</accession>
<sequence>MNSRICPYCGQGCILCHCDCTIRIVNFIVHAGTPADKHLTGWRYHRRRIIRLHLRLASVGVCFRIGRRRSARLAQRIEDVIGQAADPDWIEHDIFKYLHARAKDGQNAVLHHHPAAKVIGRVRFVRNRRSLRRRQRARADGSAIRNCAKVIRSTAGFAIRMIARHGSKCRRIPFCIENDILCRHGLSDPIEFRALKSRHRRIPSGKRKERTHASGPRRHIVLPLYRSAIANTADRLRSGAVDQCEVIAGATIIQRGKIGAANIGKGRHRVIPLIKPRDRKIVLGIRQGNTVCFYRNRLCHVIGDPAARHRHGSRRRGRRRAVERLQAIVPGICAAIPGGCSQGEVIPRHFFQEGIVRPRNA</sequence>
<organism evidence="1">
    <name type="scientific">bioreactor metagenome</name>
    <dbReference type="NCBI Taxonomy" id="1076179"/>
    <lineage>
        <taxon>unclassified sequences</taxon>
        <taxon>metagenomes</taxon>
        <taxon>ecological metagenomes</taxon>
    </lineage>
</organism>
<gene>
    <name evidence="1" type="ORF">SDC9_125267</name>
</gene>
<name>A0A645CMK7_9ZZZZ</name>
<protein>
    <submittedName>
        <fullName evidence="1">Uncharacterized protein</fullName>
    </submittedName>
</protein>
<proteinExistence type="predicted"/>
<reference evidence="1" key="1">
    <citation type="submission" date="2019-08" db="EMBL/GenBank/DDBJ databases">
        <authorList>
            <person name="Kucharzyk K."/>
            <person name="Murdoch R.W."/>
            <person name="Higgins S."/>
            <person name="Loffler F."/>
        </authorList>
    </citation>
    <scope>NUCLEOTIDE SEQUENCE</scope>
</reference>
<dbReference type="EMBL" id="VSSQ01028517">
    <property type="protein sequence ID" value="MPM78256.1"/>
    <property type="molecule type" value="Genomic_DNA"/>
</dbReference>
<evidence type="ECO:0000313" key="1">
    <source>
        <dbReference type="EMBL" id="MPM78256.1"/>
    </source>
</evidence>